<accession>A0A7G9R6T3</accession>
<dbReference type="PANTHER" id="PTHR43867:SF2">
    <property type="entry name" value="CELLULOSE SYNTHASE CATALYTIC SUBUNIT A [UDP-FORMING]"/>
    <property type="match status" value="1"/>
</dbReference>
<feature type="transmembrane region" description="Helical" evidence="8">
    <location>
        <begin position="31"/>
        <end position="52"/>
    </location>
</feature>
<dbReference type="Gene3D" id="3.90.550.10">
    <property type="entry name" value="Spore Coat Polysaccharide Biosynthesis Protein SpsA, Chain A"/>
    <property type="match status" value="1"/>
</dbReference>
<evidence type="ECO:0000256" key="7">
    <source>
        <dbReference type="SAM" id="MobiDB-lite"/>
    </source>
</evidence>
<keyword evidence="3 9" id="KW-0808">Transferase</keyword>
<organism evidence="9 10">
    <name type="scientific">Nocardioides mesophilus</name>
    <dbReference type="NCBI Taxonomy" id="433659"/>
    <lineage>
        <taxon>Bacteria</taxon>
        <taxon>Bacillati</taxon>
        <taxon>Actinomycetota</taxon>
        <taxon>Actinomycetes</taxon>
        <taxon>Propionibacteriales</taxon>
        <taxon>Nocardioidaceae</taxon>
        <taxon>Nocardioides</taxon>
    </lineage>
</organism>
<dbReference type="SUPFAM" id="SSF53448">
    <property type="entry name" value="Nucleotide-diphospho-sugar transferases"/>
    <property type="match status" value="1"/>
</dbReference>
<feature type="transmembrane region" description="Helical" evidence="8">
    <location>
        <begin position="380"/>
        <end position="399"/>
    </location>
</feature>
<dbReference type="Proteomes" id="UP000515947">
    <property type="component" value="Chromosome"/>
</dbReference>
<dbReference type="GO" id="GO:0016758">
    <property type="term" value="F:hexosyltransferase activity"/>
    <property type="evidence" value="ECO:0007669"/>
    <property type="project" value="TreeGrafter"/>
</dbReference>
<evidence type="ECO:0000256" key="5">
    <source>
        <dbReference type="ARBA" id="ARBA00022989"/>
    </source>
</evidence>
<evidence type="ECO:0000256" key="4">
    <source>
        <dbReference type="ARBA" id="ARBA00022692"/>
    </source>
</evidence>
<feature type="transmembrane region" description="Helical" evidence="8">
    <location>
        <begin position="479"/>
        <end position="497"/>
    </location>
</feature>
<evidence type="ECO:0000256" key="8">
    <source>
        <dbReference type="SAM" id="Phobius"/>
    </source>
</evidence>
<keyword evidence="10" id="KW-1185">Reference proteome</keyword>
<evidence type="ECO:0000256" key="1">
    <source>
        <dbReference type="ARBA" id="ARBA00004141"/>
    </source>
</evidence>
<dbReference type="EMBL" id="CP060713">
    <property type="protein sequence ID" value="QNN51308.1"/>
    <property type="molecule type" value="Genomic_DNA"/>
</dbReference>
<dbReference type="PANTHER" id="PTHR43867">
    <property type="entry name" value="CELLULOSE SYNTHASE CATALYTIC SUBUNIT A [UDP-FORMING]"/>
    <property type="match status" value="1"/>
</dbReference>
<keyword evidence="6 8" id="KW-0472">Membrane</keyword>
<evidence type="ECO:0000256" key="2">
    <source>
        <dbReference type="ARBA" id="ARBA00022676"/>
    </source>
</evidence>
<feature type="transmembrane region" description="Helical" evidence="8">
    <location>
        <begin position="338"/>
        <end position="360"/>
    </location>
</feature>
<protein>
    <submittedName>
        <fullName evidence="9">Glycosyltransferase</fullName>
    </submittedName>
</protein>
<evidence type="ECO:0000313" key="9">
    <source>
        <dbReference type="EMBL" id="QNN51308.1"/>
    </source>
</evidence>
<feature type="region of interest" description="Disordered" evidence="7">
    <location>
        <begin position="516"/>
        <end position="540"/>
    </location>
</feature>
<sequence length="540" mass="60319">MMLVLIATLGVLAYASFLLRPSHHGDLLPFLLVITAETWLIAQALLALWTILSSGYDARDFAYHEAKRNLFDPGRILTAGLETAPHRWPMSLHEQETSVDIFITTYGEDLAVIRRTVAAALAIRGEHRTLVLDDGKSDEVRELALELGAEYVRREHNAGAKAGNINQALAMTDGEFFAVFDADFAPKQEFLHETMPYFATDKVAFVQTPQTYGNLHTVLSRGSGYMQSVFYSLIQSGKNRFNAAFCVGTNVVFRRNAIADIGGIYQESKSEDIWTSVLLHERGWRSVYTGAVLAVGDTPETVEAYSKQQLRWATGAFEILFRHNPLSRKRNLTTDQRIQYLTTATFYLNGIAPALLLLVPPLQIYFNLTPVDLGVPTSTWLLYYAGFYFMQIVVALYTMGSFRWETLMLSSASFPIYIHALWNALTKRERKWHVTGRVGASSSPFNYTFPQALVFLFLLLTTVVGLWKGQVTGSFSLALVWNALNTVVLGIFLSVAWREAREIRAQARRVRRGKRRLAAAAPASPAPTSTTSTHLVGGSR</sequence>
<evidence type="ECO:0000313" key="10">
    <source>
        <dbReference type="Proteomes" id="UP000515947"/>
    </source>
</evidence>
<gene>
    <name evidence="9" type="ORF">H9L09_11790</name>
</gene>
<keyword evidence="5 8" id="KW-1133">Transmembrane helix</keyword>
<dbReference type="InterPro" id="IPR029044">
    <property type="entry name" value="Nucleotide-diphossugar_trans"/>
</dbReference>
<proteinExistence type="predicted"/>
<keyword evidence="2" id="KW-0328">Glycosyltransferase</keyword>
<dbReference type="CDD" id="cd06421">
    <property type="entry name" value="CESA_CelA_like"/>
    <property type="match status" value="1"/>
</dbReference>
<keyword evidence="4 8" id="KW-0812">Transmembrane</keyword>
<dbReference type="AlphaFoldDB" id="A0A7G9R6T3"/>
<comment type="subcellular location">
    <subcellularLocation>
        <location evidence="1">Membrane</location>
        <topology evidence="1">Multi-pass membrane protein</topology>
    </subcellularLocation>
</comment>
<evidence type="ECO:0000256" key="6">
    <source>
        <dbReference type="ARBA" id="ARBA00023136"/>
    </source>
</evidence>
<name>A0A7G9R6T3_9ACTN</name>
<evidence type="ECO:0000256" key="3">
    <source>
        <dbReference type="ARBA" id="ARBA00022679"/>
    </source>
</evidence>
<dbReference type="GO" id="GO:0005886">
    <property type="term" value="C:plasma membrane"/>
    <property type="evidence" value="ECO:0007669"/>
    <property type="project" value="TreeGrafter"/>
</dbReference>
<dbReference type="KEGG" id="nmes:H9L09_11790"/>
<dbReference type="InterPro" id="IPR050321">
    <property type="entry name" value="Glycosyltr_2/OpgH_subfam"/>
</dbReference>
<feature type="transmembrane region" description="Helical" evidence="8">
    <location>
        <begin position="445"/>
        <end position="467"/>
    </location>
</feature>
<dbReference type="Pfam" id="PF13641">
    <property type="entry name" value="Glyco_tranf_2_3"/>
    <property type="match status" value="1"/>
</dbReference>
<reference evidence="9 10" key="1">
    <citation type="submission" date="2020-08" db="EMBL/GenBank/DDBJ databases">
        <title>Genome sequence of Nocardioides mesophilus KACC 16243T.</title>
        <authorList>
            <person name="Hyun D.-W."/>
            <person name="Bae J.-W."/>
        </authorList>
    </citation>
    <scope>NUCLEOTIDE SEQUENCE [LARGE SCALE GENOMIC DNA]</scope>
    <source>
        <strain evidence="9 10">KACC 16243</strain>
    </source>
</reference>